<reference evidence="5" key="1">
    <citation type="submission" date="2014-12" db="EMBL/GenBank/DDBJ databases">
        <title>Insight into the proteome of Arion vulgaris.</title>
        <authorList>
            <person name="Aradska J."/>
            <person name="Bulat T."/>
            <person name="Smidak R."/>
            <person name="Sarate P."/>
            <person name="Gangsoo J."/>
            <person name="Sialana F."/>
            <person name="Bilban M."/>
            <person name="Lubec G."/>
        </authorList>
    </citation>
    <scope>NUCLEOTIDE SEQUENCE</scope>
    <source>
        <tissue evidence="5">Skin</tissue>
    </source>
</reference>
<dbReference type="GO" id="GO:0005524">
    <property type="term" value="F:ATP binding"/>
    <property type="evidence" value="ECO:0007669"/>
    <property type="project" value="UniProtKB-KW"/>
</dbReference>
<evidence type="ECO:0000256" key="3">
    <source>
        <dbReference type="ARBA" id="ARBA00022840"/>
    </source>
</evidence>
<dbReference type="InterPro" id="IPR027417">
    <property type="entry name" value="P-loop_NTPase"/>
</dbReference>
<sequence length="203" mass="22589">MAKARVASRHFILTGLPGVGKTTLMVKLQKELANKGLHCSGFVTEEVRVSRRRIGFDVVTMNGQRGHLARISDPPSNVPSARQREYKVGQYTVNILSFEQTALPSIQLQIKDSVDKERKQLFFVDEIGKMELFSQNFVQAVRKLTSQPNVIVIATIPVPKGKPIPFVEELRNGANSVVFEVTLQNRDTILENVMAAIQASTES</sequence>
<name>A0A0B6Z225_9EUPU</name>
<proteinExistence type="predicted"/>
<keyword evidence="3" id="KW-0067">ATP-binding</keyword>
<dbReference type="PANTHER" id="PTHR43146">
    <property type="entry name" value="CANCER-RELATED NUCLEOSIDE-TRIPHOSPHATASE"/>
    <property type="match status" value="1"/>
</dbReference>
<evidence type="ECO:0000256" key="2">
    <source>
        <dbReference type="ARBA" id="ARBA00022801"/>
    </source>
</evidence>
<evidence type="ECO:0000313" key="5">
    <source>
        <dbReference type="EMBL" id="CEK61755.1"/>
    </source>
</evidence>
<evidence type="ECO:0000256" key="1">
    <source>
        <dbReference type="ARBA" id="ARBA00022741"/>
    </source>
</evidence>
<keyword evidence="2" id="KW-0378">Hydrolase</keyword>
<keyword evidence="1" id="KW-0547">Nucleotide-binding</keyword>
<organism evidence="5">
    <name type="scientific">Arion vulgaris</name>
    <dbReference type="NCBI Taxonomy" id="1028688"/>
    <lineage>
        <taxon>Eukaryota</taxon>
        <taxon>Metazoa</taxon>
        <taxon>Spiralia</taxon>
        <taxon>Lophotrochozoa</taxon>
        <taxon>Mollusca</taxon>
        <taxon>Gastropoda</taxon>
        <taxon>Heterobranchia</taxon>
        <taxon>Euthyneura</taxon>
        <taxon>Panpulmonata</taxon>
        <taxon>Eupulmonata</taxon>
        <taxon>Stylommatophora</taxon>
        <taxon>Helicina</taxon>
        <taxon>Arionoidea</taxon>
        <taxon>Arionidae</taxon>
        <taxon>Arion</taxon>
    </lineage>
</organism>
<dbReference type="Gene3D" id="3.40.50.300">
    <property type="entry name" value="P-loop containing nucleotide triphosphate hydrolases"/>
    <property type="match status" value="1"/>
</dbReference>
<feature type="domain" description="AAA+ ATPase" evidence="4">
    <location>
        <begin position="7"/>
        <end position="183"/>
    </location>
</feature>
<dbReference type="GO" id="GO:0017111">
    <property type="term" value="F:ribonucleoside triphosphate phosphatase activity"/>
    <property type="evidence" value="ECO:0007669"/>
    <property type="project" value="InterPro"/>
</dbReference>
<dbReference type="InterPro" id="IPR003593">
    <property type="entry name" value="AAA+_ATPase"/>
</dbReference>
<dbReference type="PANTHER" id="PTHR43146:SF1">
    <property type="entry name" value="CANCER-RELATED NUCLEOSIDE-TRIPHOSPHATASE"/>
    <property type="match status" value="1"/>
</dbReference>
<dbReference type="SUPFAM" id="SSF52540">
    <property type="entry name" value="P-loop containing nucleoside triphosphate hydrolases"/>
    <property type="match status" value="1"/>
</dbReference>
<dbReference type="Pfam" id="PF03266">
    <property type="entry name" value="NTPase_1"/>
    <property type="match status" value="1"/>
</dbReference>
<gene>
    <name evidence="5" type="primary">ORF43165</name>
</gene>
<dbReference type="InterPro" id="IPR004948">
    <property type="entry name" value="Nuc-triphosphatase_THEP1"/>
</dbReference>
<evidence type="ECO:0000259" key="4">
    <source>
        <dbReference type="SMART" id="SM00382"/>
    </source>
</evidence>
<protein>
    <recommendedName>
        <fullName evidence="4">AAA+ ATPase domain-containing protein</fullName>
    </recommendedName>
</protein>
<accession>A0A0B6Z225</accession>
<dbReference type="EMBL" id="HACG01014890">
    <property type="protein sequence ID" value="CEK61755.1"/>
    <property type="molecule type" value="Transcribed_RNA"/>
</dbReference>
<dbReference type="SMART" id="SM00382">
    <property type="entry name" value="AAA"/>
    <property type="match status" value="1"/>
</dbReference>
<dbReference type="AlphaFoldDB" id="A0A0B6Z225"/>